<name>A0A1I7Y8S2_9BILA</name>
<evidence type="ECO:0000313" key="1">
    <source>
        <dbReference type="Proteomes" id="UP000095287"/>
    </source>
</evidence>
<protein>
    <submittedName>
        <fullName evidence="2">F-box domain-containing protein</fullName>
    </submittedName>
</protein>
<proteinExistence type="predicted"/>
<organism evidence="1 2">
    <name type="scientific">Steinernema glaseri</name>
    <dbReference type="NCBI Taxonomy" id="37863"/>
    <lineage>
        <taxon>Eukaryota</taxon>
        <taxon>Metazoa</taxon>
        <taxon>Ecdysozoa</taxon>
        <taxon>Nematoda</taxon>
        <taxon>Chromadorea</taxon>
        <taxon>Rhabditida</taxon>
        <taxon>Tylenchina</taxon>
        <taxon>Panagrolaimomorpha</taxon>
        <taxon>Strongyloidoidea</taxon>
        <taxon>Steinernematidae</taxon>
        <taxon>Steinernema</taxon>
    </lineage>
</organism>
<sequence length="143" mass="16520">MDTLPAELVAEIVRLVDRNSKKRLCSTNSSWKPIAEDNFHREFDLFIELHVNSSIPSVDHAISIRPLLSHNTLPWNDEFSKDVHLVRDVHISIQNDFTLRSRAGEQSSEENFRFIKKIFALARHGRRIHLTLDVQSNGENPPK</sequence>
<dbReference type="InterPro" id="IPR036047">
    <property type="entry name" value="F-box-like_dom_sf"/>
</dbReference>
<evidence type="ECO:0000313" key="2">
    <source>
        <dbReference type="WBParaSite" id="L893_g13885.t1"/>
    </source>
</evidence>
<dbReference type="WBParaSite" id="L893_g13885.t1">
    <property type="protein sequence ID" value="L893_g13885.t1"/>
    <property type="gene ID" value="L893_g13885"/>
</dbReference>
<keyword evidence="1" id="KW-1185">Reference proteome</keyword>
<dbReference type="AlphaFoldDB" id="A0A1I7Y8S2"/>
<dbReference type="SUPFAM" id="SSF81383">
    <property type="entry name" value="F-box domain"/>
    <property type="match status" value="1"/>
</dbReference>
<dbReference type="Proteomes" id="UP000095287">
    <property type="component" value="Unplaced"/>
</dbReference>
<reference evidence="2" key="1">
    <citation type="submission" date="2016-11" db="UniProtKB">
        <authorList>
            <consortium name="WormBaseParasite"/>
        </authorList>
    </citation>
    <scope>IDENTIFICATION</scope>
</reference>
<accession>A0A1I7Y8S2</accession>